<dbReference type="SUPFAM" id="SSF51735">
    <property type="entry name" value="NAD(P)-binding Rossmann-fold domains"/>
    <property type="match status" value="1"/>
</dbReference>
<dbReference type="InterPro" id="IPR036291">
    <property type="entry name" value="NAD(P)-bd_dom_sf"/>
</dbReference>
<dbReference type="InterPro" id="IPR011032">
    <property type="entry name" value="GroES-like_sf"/>
</dbReference>
<dbReference type="Gene3D" id="3.90.180.10">
    <property type="entry name" value="Medium-chain alcohol dehydrogenases, catalytic domain"/>
    <property type="match status" value="1"/>
</dbReference>
<name>A0ABQ3ZBX6_9ACTN</name>
<dbReference type="PANTHER" id="PTHR43677">
    <property type="entry name" value="SHORT-CHAIN DEHYDROGENASE/REDUCTASE"/>
    <property type="match status" value="1"/>
</dbReference>
<keyword evidence="2" id="KW-1185">Reference proteome</keyword>
<gene>
    <name evidence="1" type="ORF">Adu01nite_86830</name>
</gene>
<sequence>MKAAVLHERDGVPRYADFPDPVAGDGEVIVEVLAVAVENVDREVAAGRHYAGHAMMPELPAIPCFDGIGRLPDGRVVGFGNPRAPYGALAERTVVAEGAYGPIPDGIDPAIGTVLATAITGMSMKTAGGLQPGETVLIQGATGVAGRLAVRIARLLGAGRVIASGRDDARLRALGADAIINTAVSDEELATAYANERSDVVLDFLWGRPTEILLKSLIPSGFSFAPPTRLVQVGESAGVDLTLPASALRTSGVEIFGAARGLSGGGMAEVYGQVIAWTLAGELTFDLERVPLSDIESAWQRTDLHGRRLVVEP</sequence>
<reference evidence="1 2" key="1">
    <citation type="submission" date="2021-01" db="EMBL/GenBank/DDBJ databases">
        <title>Whole genome shotgun sequence of Actinoplanes durhamensis NBRC 14914.</title>
        <authorList>
            <person name="Komaki H."/>
            <person name="Tamura T."/>
        </authorList>
    </citation>
    <scope>NUCLEOTIDE SEQUENCE [LARGE SCALE GENOMIC DNA]</scope>
    <source>
        <strain evidence="1 2">NBRC 14914</strain>
    </source>
</reference>
<evidence type="ECO:0000313" key="2">
    <source>
        <dbReference type="Proteomes" id="UP000637628"/>
    </source>
</evidence>
<dbReference type="EMBL" id="BOML01000077">
    <property type="protein sequence ID" value="GIE07333.1"/>
    <property type="molecule type" value="Genomic_DNA"/>
</dbReference>
<organism evidence="1 2">
    <name type="scientific">Paractinoplanes durhamensis</name>
    <dbReference type="NCBI Taxonomy" id="113563"/>
    <lineage>
        <taxon>Bacteria</taxon>
        <taxon>Bacillati</taxon>
        <taxon>Actinomycetota</taxon>
        <taxon>Actinomycetes</taxon>
        <taxon>Micromonosporales</taxon>
        <taxon>Micromonosporaceae</taxon>
        <taxon>Paractinoplanes</taxon>
    </lineage>
</organism>
<protein>
    <submittedName>
        <fullName evidence="1">Zinc-binding dehydrogenase</fullName>
    </submittedName>
</protein>
<dbReference type="PANTHER" id="PTHR43677:SF11">
    <property type="entry name" value="ZINC-CONTAINING ALCOHOL DEHYDROGENASE"/>
    <property type="match status" value="1"/>
</dbReference>
<dbReference type="Proteomes" id="UP000637628">
    <property type="component" value="Unassembled WGS sequence"/>
</dbReference>
<comment type="caution">
    <text evidence="1">The sequence shown here is derived from an EMBL/GenBank/DDBJ whole genome shotgun (WGS) entry which is preliminary data.</text>
</comment>
<dbReference type="SUPFAM" id="SSF50129">
    <property type="entry name" value="GroES-like"/>
    <property type="match status" value="1"/>
</dbReference>
<dbReference type="InterPro" id="IPR051397">
    <property type="entry name" value="Zn-ADH-like_protein"/>
</dbReference>
<dbReference type="RefSeq" id="WP_203735178.1">
    <property type="nucleotide sequence ID" value="NZ_BAAATX010000061.1"/>
</dbReference>
<dbReference type="Gene3D" id="3.40.50.720">
    <property type="entry name" value="NAD(P)-binding Rossmann-like Domain"/>
    <property type="match status" value="1"/>
</dbReference>
<evidence type="ECO:0000313" key="1">
    <source>
        <dbReference type="EMBL" id="GIE07333.1"/>
    </source>
</evidence>
<accession>A0ABQ3ZBX6</accession>
<proteinExistence type="predicted"/>